<evidence type="ECO:0000256" key="2">
    <source>
        <dbReference type="ARBA" id="ARBA00022857"/>
    </source>
</evidence>
<accession>A0A8H5FQC0</accession>
<evidence type="ECO:0008006" key="7">
    <source>
        <dbReference type="Google" id="ProtNLM"/>
    </source>
</evidence>
<dbReference type="PANTHER" id="PTHR43618:SF4">
    <property type="entry name" value="SHORT CHAIN DEHYDROGENASE_REDUCTASE FAMILY (AFU_ORTHOLOGUE AFUA_7G04540)"/>
    <property type="match status" value="1"/>
</dbReference>
<dbReference type="EMBL" id="JAACJM010000118">
    <property type="protein sequence ID" value="KAF5344788.1"/>
    <property type="molecule type" value="Genomic_DNA"/>
</dbReference>
<protein>
    <recommendedName>
        <fullName evidence="7">NAD(P)-binding protein</fullName>
    </recommendedName>
</protein>
<organism evidence="5 6">
    <name type="scientific">Tetrapyrgos nigripes</name>
    <dbReference type="NCBI Taxonomy" id="182062"/>
    <lineage>
        <taxon>Eukaryota</taxon>
        <taxon>Fungi</taxon>
        <taxon>Dikarya</taxon>
        <taxon>Basidiomycota</taxon>
        <taxon>Agaricomycotina</taxon>
        <taxon>Agaricomycetes</taxon>
        <taxon>Agaricomycetidae</taxon>
        <taxon>Agaricales</taxon>
        <taxon>Marasmiineae</taxon>
        <taxon>Marasmiaceae</taxon>
        <taxon>Tetrapyrgos</taxon>
    </lineage>
</organism>
<dbReference type="InterPro" id="IPR052178">
    <property type="entry name" value="Sec_Metab_Biosynth_SDR"/>
</dbReference>
<evidence type="ECO:0000256" key="4">
    <source>
        <dbReference type="SAM" id="MobiDB-lite"/>
    </source>
</evidence>
<feature type="compositionally biased region" description="Polar residues" evidence="4">
    <location>
        <begin position="403"/>
        <end position="424"/>
    </location>
</feature>
<dbReference type="Proteomes" id="UP000559256">
    <property type="component" value="Unassembled WGS sequence"/>
</dbReference>
<dbReference type="GO" id="GO:0016491">
    <property type="term" value="F:oxidoreductase activity"/>
    <property type="evidence" value="ECO:0007669"/>
    <property type="project" value="UniProtKB-KW"/>
</dbReference>
<proteinExistence type="inferred from homology"/>
<evidence type="ECO:0000256" key="1">
    <source>
        <dbReference type="ARBA" id="ARBA00006484"/>
    </source>
</evidence>
<reference evidence="5 6" key="1">
    <citation type="journal article" date="2020" name="ISME J.">
        <title>Uncovering the hidden diversity of litter-decomposition mechanisms in mushroom-forming fungi.</title>
        <authorList>
            <person name="Floudas D."/>
            <person name="Bentzer J."/>
            <person name="Ahren D."/>
            <person name="Johansson T."/>
            <person name="Persson P."/>
            <person name="Tunlid A."/>
        </authorList>
    </citation>
    <scope>NUCLEOTIDE SEQUENCE [LARGE SCALE GENOMIC DNA]</scope>
    <source>
        <strain evidence="5 6">CBS 291.85</strain>
    </source>
</reference>
<dbReference type="InterPro" id="IPR036291">
    <property type="entry name" value="NAD(P)-bd_dom_sf"/>
</dbReference>
<keyword evidence="3" id="KW-0560">Oxidoreductase</keyword>
<dbReference type="InterPro" id="IPR002347">
    <property type="entry name" value="SDR_fam"/>
</dbReference>
<feature type="region of interest" description="Disordered" evidence="4">
    <location>
        <begin position="531"/>
        <end position="553"/>
    </location>
</feature>
<comment type="similarity">
    <text evidence="1">Belongs to the short-chain dehydrogenases/reductases (SDR) family.</text>
</comment>
<dbReference type="PRINTS" id="PR00080">
    <property type="entry name" value="SDRFAMILY"/>
</dbReference>
<dbReference type="Gene3D" id="3.40.50.720">
    <property type="entry name" value="NAD(P)-binding Rossmann-like Domain"/>
    <property type="match status" value="1"/>
</dbReference>
<feature type="region of interest" description="Disordered" evidence="4">
    <location>
        <begin position="379"/>
        <end position="444"/>
    </location>
</feature>
<keyword evidence="6" id="KW-1185">Reference proteome</keyword>
<dbReference type="OrthoDB" id="3819888at2759"/>
<dbReference type="AlphaFoldDB" id="A0A8H5FQC0"/>
<evidence type="ECO:0000313" key="5">
    <source>
        <dbReference type="EMBL" id="KAF5344788.1"/>
    </source>
</evidence>
<keyword evidence="2" id="KW-0521">NADP</keyword>
<dbReference type="PANTHER" id="PTHR43618">
    <property type="entry name" value="7-ALPHA-HYDROXYSTEROID DEHYDROGENASE"/>
    <property type="match status" value="1"/>
</dbReference>
<sequence length="595" mass="63888">MSAISLQGKIALVTGGGTGMGLMIAKELSTNGAEVYITGRRLQVLEKTASENALIPLQTDVSEKESISNAIKSIDQAEGKLDILVNNAGIIRTLLDVLKGRDSPKDAKVGETAFAQDTFEEWGRIFKTNTAAPYFVTMGFVTLLEKGARARNGTSSVINISSAGASIKLSPAGVNLLTQLLATQFALQNIPIRVNTISPGMFPSEGMDAAGLDINQIASQPALGIFSPAPLLRLGRPSEIGTAATFLASDSGEFVNGQNLGIDGGISRISGVLKAIEIYTALIPSSQLTRRLRPAEPPFFVFLLSADHGVCERFALPKVCPIEEAEHEAVRARIPEPFGPDDILWQRRVPYQSHPNYRGLGGAFQRFPRAPGAQFHERTHQNAPTRGDGGGSSPSDHGHPSRNSDTAPKNARGTPSSGKSTNRPMPNGSGPPDDDPLGSVPSILFRTPPVVGITGPIQSPPGHVRLPTDWLASLMIHHLVITSPNRAVTAPIRKMKMKIMTVILLKPQLMLKPCQGPEYLGKLVVHQPIKPSTKRSESDDPEPWGGSQWTSDAADEDYIELRGRMTGMRVVSDNESVSSYDTAPDLQPYFEQIIA</sequence>
<comment type="caution">
    <text evidence="5">The sequence shown here is derived from an EMBL/GenBank/DDBJ whole genome shotgun (WGS) entry which is preliminary data.</text>
</comment>
<gene>
    <name evidence="5" type="ORF">D9758_014435</name>
</gene>
<evidence type="ECO:0000256" key="3">
    <source>
        <dbReference type="ARBA" id="ARBA00023002"/>
    </source>
</evidence>
<name>A0A8H5FQC0_9AGAR</name>
<dbReference type="Pfam" id="PF13561">
    <property type="entry name" value="adh_short_C2"/>
    <property type="match status" value="1"/>
</dbReference>
<dbReference type="CDD" id="cd05233">
    <property type="entry name" value="SDR_c"/>
    <property type="match status" value="1"/>
</dbReference>
<dbReference type="PRINTS" id="PR00081">
    <property type="entry name" value="GDHRDH"/>
</dbReference>
<dbReference type="SUPFAM" id="SSF51735">
    <property type="entry name" value="NAD(P)-binding Rossmann-fold domains"/>
    <property type="match status" value="1"/>
</dbReference>
<evidence type="ECO:0000313" key="6">
    <source>
        <dbReference type="Proteomes" id="UP000559256"/>
    </source>
</evidence>